<gene>
    <name evidence="1" type="ORF">TIFTF001_030301</name>
</gene>
<accession>A0AA88DT37</accession>
<evidence type="ECO:0000313" key="1">
    <source>
        <dbReference type="EMBL" id="GMN61211.1"/>
    </source>
</evidence>
<evidence type="ECO:0000313" key="2">
    <source>
        <dbReference type="Proteomes" id="UP001187192"/>
    </source>
</evidence>
<dbReference type="Proteomes" id="UP001187192">
    <property type="component" value="Unassembled WGS sequence"/>
</dbReference>
<dbReference type="AlphaFoldDB" id="A0AA88DT37"/>
<organism evidence="1 2">
    <name type="scientific">Ficus carica</name>
    <name type="common">Common fig</name>
    <dbReference type="NCBI Taxonomy" id="3494"/>
    <lineage>
        <taxon>Eukaryota</taxon>
        <taxon>Viridiplantae</taxon>
        <taxon>Streptophyta</taxon>
        <taxon>Embryophyta</taxon>
        <taxon>Tracheophyta</taxon>
        <taxon>Spermatophyta</taxon>
        <taxon>Magnoliopsida</taxon>
        <taxon>eudicotyledons</taxon>
        <taxon>Gunneridae</taxon>
        <taxon>Pentapetalae</taxon>
        <taxon>rosids</taxon>
        <taxon>fabids</taxon>
        <taxon>Rosales</taxon>
        <taxon>Moraceae</taxon>
        <taxon>Ficeae</taxon>
        <taxon>Ficus</taxon>
    </lineage>
</organism>
<name>A0AA88DT37_FICCA</name>
<proteinExistence type="predicted"/>
<protein>
    <submittedName>
        <fullName evidence="1">Uncharacterized protein</fullName>
    </submittedName>
</protein>
<comment type="caution">
    <text evidence="1">The sequence shown here is derived from an EMBL/GenBank/DDBJ whole genome shotgun (WGS) entry which is preliminary data.</text>
</comment>
<dbReference type="EMBL" id="BTGU01000108">
    <property type="protein sequence ID" value="GMN61211.1"/>
    <property type="molecule type" value="Genomic_DNA"/>
</dbReference>
<keyword evidence="2" id="KW-1185">Reference proteome</keyword>
<sequence>MRDFRPKNHAVKLVNRVETRGKPAGRDGWPELELASCAGLAENTARNYRGLGSYPADAHVKGTAGARVSGWRVDGRHMARRSWRLGSARQLAVGVA</sequence>
<reference evidence="1" key="1">
    <citation type="submission" date="2023-07" db="EMBL/GenBank/DDBJ databases">
        <title>draft genome sequence of fig (Ficus carica).</title>
        <authorList>
            <person name="Takahashi T."/>
            <person name="Nishimura K."/>
        </authorList>
    </citation>
    <scope>NUCLEOTIDE SEQUENCE</scope>
</reference>